<sequence>MQLNADVRLMRRYVISRAAGRAIPEWTYFVPQLAEGMGAWLRGDEKTAKATEHWRRERRPSEPWCPWLGRRCGVLEDMALQAFFMTVPEDGWSRLDVAVSRTPSRCFREWRASGERLLAFIEESIDAPPNPGPAAGWPAKRGVGMRSLLALR</sequence>
<keyword evidence="2" id="KW-1185">Reference proteome</keyword>
<accession>A0A917C5L6</accession>
<comment type="caution">
    <text evidence="1">The sequence shown here is derived from an EMBL/GenBank/DDBJ whole genome shotgun (WGS) entry which is preliminary data.</text>
</comment>
<evidence type="ECO:0000313" key="2">
    <source>
        <dbReference type="Proteomes" id="UP000606044"/>
    </source>
</evidence>
<dbReference type="RefSeq" id="WP_188581079.1">
    <property type="nucleotide sequence ID" value="NZ_BMCT01000005.1"/>
</dbReference>
<dbReference type="AlphaFoldDB" id="A0A917C5L6"/>
<dbReference type="Proteomes" id="UP000606044">
    <property type="component" value="Unassembled WGS sequence"/>
</dbReference>
<reference evidence="1" key="2">
    <citation type="submission" date="2020-09" db="EMBL/GenBank/DDBJ databases">
        <authorList>
            <person name="Sun Q."/>
            <person name="Sedlacek I."/>
        </authorList>
    </citation>
    <scope>NUCLEOTIDE SEQUENCE</scope>
    <source>
        <strain evidence="1">CCM 7897</strain>
    </source>
</reference>
<name>A0A917C5L6_9HYPH</name>
<proteinExistence type="predicted"/>
<protein>
    <submittedName>
        <fullName evidence="1">Uncharacterized protein</fullName>
    </submittedName>
</protein>
<gene>
    <name evidence="1" type="ORF">GCM10007301_35980</name>
</gene>
<dbReference type="EMBL" id="BMCT01000005">
    <property type="protein sequence ID" value="GGF72986.1"/>
    <property type="molecule type" value="Genomic_DNA"/>
</dbReference>
<reference evidence="1" key="1">
    <citation type="journal article" date="2014" name="Int. J. Syst. Evol. Microbiol.">
        <title>Complete genome sequence of Corynebacterium casei LMG S-19264T (=DSM 44701T), isolated from a smear-ripened cheese.</title>
        <authorList>
            <consortium name="US DOE Joint Genome Institute (JGI-PGF)"/>
            <person name="Walter F."/>
            <person name="Albersmeier A."/>
            <person name="Kalinowski J."/>
            <person name="Ruckert C."/>
        </authorList>
    </citation>
    <scope>NUCLEOTIDE SEQUENCE</scope>
    <source>
        <strain evidence="1">CCM 7897</strain>
    </source>
</reference>
<organism evidence="1 2">
    <name type="scientific">Azorhizobium oxalatiphilum</name>
    <dbReference type="NCBI Taxonomy" id="980631"/>
    <lineage>
        <taxon>Bacteria</taxon>
        <taxon>Pseudomonadati</taxon>
        <taxon>Pseudomonadota</taxon>
        <taxon>Alphaproteobacteria</taxon>
        <taxon>Hyphomicrobiales</taxon>
        <taxon>Xanthobacteraceae</taxon>
        <taxon>Azorhizobium</taxon>
    </lineage>
</organism>
<evidence type="ECO:0000313" key="1">
    <source>
        <dbReference type="EMBL" id="GGF72986.1"/>
    </source>
</evidence>